<evidence type="ECO:0000313" key="3">
    <source>
        <dbReference type="Proteomes" id="UP000051012"/>
    </source>
</evidence>
<keyword evidence="1" id="KW-0812">Transmembrane</keyword>
<comment type="caution">
    <text evidence="2">The sequence shown here is derived from an EMBL/GenBank/DDBJ whole genome shotgun (WGS) entry which is preliminary data.</text>
</comment>
<reference evidence="2 3" key="1">
    <citation type="journal article" date="2015" name="Microbiome">
        <title>Genomic resolution of linkages in carbon, nitrogen, and sulfur cycling among widespread estuary sediment bacteria.</title>
        <authorList>
            <person name="Baker B.J."/>
            <person name="Lazar C.S."/>
            <person name="Teske A.P."/>
            <person name="Dick G.J."/>
        </authorList>
    </citation>
    <scope>NUCLEOTIDE SEQUENCE [LARGE SCALE GENOMIC DNA]</scope>
    <source>
        <strain evidence="2">DG_78</strain>
    </source>
</reference>
<accession>A0A0S7Y9L1</accession>
<feature type="transmembrane region" description="Helical" evidence="1">
    <location>
        <begin position="6"/>
        <end position="28"/>
    </location>
</feature>
<dbReference type="AlphaFoldDB" id="A0A0S7Y9L1"/>
<proteinExistence type="predicted"/>
<sequence length="116" mass="12708">MRADLPAEALFISAILLTIVSLIVYGLIIKRLLKLIKARAIWIFPIIASVTLVALAGFHIYRMLFYFPMLGTAGPADLFDLIIGSLSLARIETFFLLGAGLFSLIGGVLYYIASSR</sequence>
<evidence type="ECO:0000256" key="1">
    <source>
        <dbReference type="SAM" id="Phobius"/>
    </source>
</evidence>
<keyword evidence="1" id="KW-1133">Transmembrane helix</keyword>
<organism evidence="2 3">
    <name type="scientific">candidate division TA06 bacterium DG_78</name>
    <dbReference type="NCBI Taxonomy" id="1703772"/>
    <lineage>
        <taxon>Bacteria</taxon>
        <taxon>Bacteria division TA06</taxon>
    </lineage>
</organism>
<protein>
    <submittedName>
        <fullName evidence="2">Uncharacterized protein</fullName>
    </submittedName>
</protein>
<feature type="transmembrane region" description="Helical" evidence="1">
    <location>
        <begin position="40"/>
        <end position="61"/>
    </location>
</feature>
<feature type="transmembrane region" description="Helical" evidence="1">
    <location>
        <begin position="94"/>
        <end position="113"/>
    </location>
</feature>
<dbReference type="EMBL" id="LJNI01000126">
    <property type="protein sequence ID" value="KPJ71406.1"/>
    <property type="molecule type" value="Genomic_DNA"/>
</dbReference>
<keyword evidence="1" id="KW-0472">Membrane</keyword>
<dbReference type="Proteomes" id="UP000051012">
    <property type="component" value="Unassembled WGS sequence"/>
</dbReference>
<gene>
    <name evidence="2" type="ORF">AMJ52_08565</name>
</gene>
<evidence type="ECO:0000313" key="2">
    <source>
        <dbReference type="EMBL" id="KPJ71406.1"/>
    </source>
</evidence>
<name>A0A0S7Y9L1_UNCT6</name>